<gene>
    <name evidence="1" type="ORF">QFC22_004449</name>
</gene>
<protein>
    <submittedName>
        <fullName evidence="1">Uncharacterized protein</fullName>
    </submittedName>
</protein>
<evidence type="ECO:0000313" key="1">
    <source>
        <dbReference type="EMBL" id="KAJ9117599.1"/>
    </source>
</evidence>
<sequence>MSVSLGTRPSIITNQPGWTIKKDTTGLYGSWGKENVEYSVSVKIVSDHEVEHGSLMVDDFAFSQRPSHDGPAMSVNQHIGRKVSRMITTIDNTAKSDSGRIAITATTAKSSPLAFLDEPYRTVIYHAHQSIGHPTTPHSRHVVFTKTHRLPSSSSSPIRHATDSATAANDVHYSKQDHRFPLSHPINTSSSGWGRNHILGISAIELEQLKRKRGQERAVKERLKQSLRGEVDSWDVDLGNINTVDCNAAASGTGTGSTTTEASTSSGGGWSTWDSTSSTPVSDEEWGEDWDWGGDVPNFNELMVVDDIRERHWWEEQDDAAAAESDCTGCADSLAPTRSSNTKSTTEMTLDGPLITHSEPILVNPSPASMSSGFPSPPSQQITLTPISPSLSPKLPSTIPTDADQEATITKVEDETMFVSFSTFGLNTPTRKRPHPSNAASPTSDVQQGSGAREQGDVSFLDEGVALHIKKKPFVRSCRI</sequence>
<keyword evidence="2" id="KW-1185">Reference proteome</keyword>
<comment type="caution">
    <text evidence="1">The sequence shown here is derived from an EMBL/GenBank/DDBJ whole genome shotgun (WGS) entry which is preliminary data.</text>
</comment>
<name>A0ACC2X2N5_9TREE</name>
<accession>A0ACC2X2N5</accession>
<proteinExistence type="predicted"/>
<dbReference type="Proteomes" id="UP001243375">
    <property type="component" value="Unassembled WGS sequence"/>
</dbReference>
<reference evidence="1" key="1">
    <citation type="submission" date="2023-04" db="EMBL/GenBank/DDBJ databases">
        <title>Draft Genome sequencing of Naganishia species isolated from polar environments using Oxford Nanopore Technology.</title>
        <authorList>
            <person name="Leo P."/>
            <person name="Venkateswaran K."/>
        </authorList>
    </citation>
    <scope>NUCLEOTIDE SEQUENCE</scope>
    <source>
        <strain evidence="1">MNA-CCFEE 5425</strain>
    </source>
</reference>
<dbReference type="EMBL" id="JASBWU010000012">
    <property type="protein sequence ID" value="KAJ9117599.1"/>
    <property type="molecule type" value="Genomic_DNA"/>
</dbReference>
<evidence type="ECO:0000313" key="2">
    <source>
        <dbReference type="Proteomes" id="UP001243375"/>
    </source>
</evidence>
<organism evidence="1 2">
    <name type="scientific">Naganishia vaughanmartiniae</name>
    <dbReference type="NCBI Taxonomy" id="1424756"/>
    <lineage>
        <taxon>Eukaryota</taxon>
        <taxon>Fungi</taxon>
        <taxon>Dikarya</taxon>
        <taxon>Basidiomycota</taxon>
        <taxon>Agaricomycotina</taxon>
        <taxon>Tremellomycetes</taxon>
        <taxon>Filobasidiales</taxon>
        <taxon>Filobasidiaceae</taxon>
        <taxon>Naganishia</taxon>
    </lineage>
</organism>